<dbReference type="GO" id="GO:0016592">
    <property type="term" value="C:mediator complex"/>
    <property type="evidence" value="ECO:0007669"/>
    <property type="project" value="InterPro"/>
</dbReference>
<proteinExistence type="inferred from homology"/>
<keyword evidence="3 4" id="KW-0539">Nucleus</keyword>
<sequence length="111" mass="11796">MHWHPSPGATLNTQILAEACGCAESLGGVKDGRWNTSIFYRPMTRDGAGGAGQQHPDVPRAPRAPGTLLLHRPRTAPRAPGRRRVPPGHGEAPVLQGPRRTQLRGVSVSTG</sequence>
<evidence type="ECO:0000256" key="2">
    <source>
        <dbReference type="ARBA" id="ARBA00010743"/>
    </source>
</evidence>
<evidence type="ECO:0000256" key="1">
    <source>
        <dbReference type="ARBA" id="ARBA00004123"/>
    </source>
</evidence>
<comment type="subunit">
    <text evidence="4">Component of the Mediator complex.</text>
</comment>
<protein>
    <recommendedName>
        <fullName evidence="4">Mediator of RNA polymerase II transcription subunit 20</fullName>
    </recommendedName>
    <alternativeName>
        <fullName evidence="4">Mediator complex subunit 20</fullName>
    </alternativeName>
</protein>
<comment type="subcellular location">
    <subcellularLocation>
        <location evidence="1 4">Nucleus</location>
    </subcellularLocation>
</comment>
<dbReference type="GO" id="GO:0006357">
    <property type="term" value="P:regulation of transcription by RNA polymerase II"/>
    <property type="evidence" value="ECO:0007669"/>
    <property type="project" value="InterPro"/>
</dbReference>
<feature type="compositionally biased region" description="Basic residues" evidence="5">
    <location>
        <begin position="71"/>
        <end position="86"/>
    </location>
</feature>
<dbReference type="Pfam" id="PF08612">
    <property type="entry name" value="Med20"/>
    <property type="match status" value="1"/>
</dbReference>
<gene>
    <name evidence="4" type="primary">MED20</name>
</gene>
<keyword evidence="4" id="KW-0010">Activator</keyword>
<organism evidence="6">
    <name type="scientific">Arundo donax</name>
    <name type="common">Giant reed</name>
    <name type="synonym">Donax arundinaceus</name>
    <dbReference type="NCBI Taxonomy" id="35708"/>
    <lineage>
        <taxon>Eukaryota</taxon>
        <taxon>Viridiplantae</taxon>
        <taxon>Streptophyta</taxon>
        <taxon>Embryophyta</taxon>
        <taxon>Tracheophyta</taxon>
        <taxon>Spermatophyta</taxon>
        <taxon>Magnoliopsida</taxon>
        <taxon>Liliopsida</taxon>
        <taxon>Poales</taxon>
        <taxon>Poaceae</taxon>
        <taxon>PACMAD clade</taxon>
        <taxon>Arundinoideae</taxon>
        <taxon>Arundineae</taxon>
        <taxon>Arundo</taxon>
    </lineage>
</organism>
<comment type="similarity">
    <text evidence="2 4">Belongs to the Mediator complex subunit 20 family.</text>
</comment>
<feature type="region of interest" description="Disordered" evidence="5">
    <location>
        <begin position="44"/>
        <end position="111"/>
    </location>
</feature>
<reference evidence="6" key="1">
    <citation type="submission" date="2014-09" db="EMBL/GenBank/DDBJ databases">
        <authorList>
            <person name="Magalhaes I.L.F."/>
            <person name="Oliveira U."/>
            <person name="Santos F.R."/>
            <person name="Vidigal T.H.D.A."/>
            <person name="Brescovit A.D."/>
            <person name="Santos A.J."/>
        </authorList>
    </citation>
    <scope>NUCLEOTIDE SEQUENCE</scope>
    <source>
        <tissue evidence="6">Shoot tissue taken approximately 20 cm above the soil surface</tissue>
    </source>
</reference>
<keyword evidence="4" id="KW-0805">Transcription regulation</keyword>
<evidence type="ECO:0000256" key="4">
    <source>
        <dbReference type="RuleBase" id="RU364152"/>
    </source>
</evidence>
<accession>A0A0A9FES1</accession>
<dbReference type="InterPro" id="IPR013921">
    <property type="entry name" value="Mediator_Med20"/>
</dbReference>
<dbReference type="GO" id="GO:0003712">
    <property type="term" value="F:transcription coregulator activity"/>
    <property type="evidence" value="ECO:0007669"/>
    <property type="project" value="InterPro"/>
</dbReference>
<keyword evidence="4" id="KW-0804">Transcription</keyword>
<reference evidence="6" key="2">
    <citation type="journal article" date="2015" name="Data Brief">
        <title>Shoot transcriptome of the giant reed, Arundo donax.</title>
        <authorList>
            <person name="Barrero R.A."/>
            <person name="Guerrero F.D."/>
            <person name="Moolhuijzen P."/>
            <person name="Goolsby J.A."/>
            <person name="Tidwell J."/>
            <person name="Bellgard S.E."/>
            <person name="Bellgard M.I."/>
        </authorList>
    </citation>
    <scope>NUCLEOTIDE SEQUENCE</scope>
    <source>
        <tissue evidence="6">Shoot tissue taken approximately 20 cm above the soil surface</tissue>
    </source>
</reference>
<evidence type="ECO:0000256" key="3">
    <source>
        <dbReference type="ARBA" id="ARBA00023242"/>
    </source>
</evidence>
<comment type="function">
    <text evidence="4">Component of the Mediator complex, a coactivator involved in the regulated transcription of nearly all RNA polymerase II-dependent genes. Mediator functions as a bridge to convey information from gene-specific regulatory proteins to the basal RNA polymerase II transcription machinery. Mediator is recruited to promoters by direct interactions with regulatory proteins and serves as a scaffold for the assembly of a functional preinitiation complex with RNA polymerase II and the general transcription factors.</text>
</comment>
<evidence type="ECO:0000256" key="5">
    <source>
        <dbReference type="SAM" id="MobiDB-lite"/>
    </source>
</evidence>
<name>A0A0A9FES1_ARUDO</name>
<dbReference type="EMBL" id="GBRH01191133">
    <property type="protein sequence ID" value="JAE06763.1"/>
    <property type="molecule type" value="Transcribed_RNA"/>
</dbReference>
<dbReference type="AlphaFoldDB" id="A0A0A9FES1"/>
<evidence type="ECO:0000313" key="6">
    <source>
        <dbReference type="EMBL" id="JAE06763.1"/>
    </source>
</evidence>